<name>A0A0P1FG46_9RHOB</name>
<proteinExistence type="predicted"/>
<dbReference type="EMBL" id="CYRX01000011">
    <property type="protein sequence ID" value="CUH59887.1"/>
    <property type="molecule type" value="Genomic_DNA"/>
</dbReference>
<organism evidence="1 2">
    <name type="scientific">Thalassobacter stenotrophicus</name>
    <dbReference type="NCBI Taxonomy" id="266809"/>
    <lineage>
        <taxon>Bacteria</taxon>
        <taxon>Pseudomonadati</taxon>
        <taxon>Pseudomonadota</taxon>
        <taxon>Alphaproteobacteria</taxon>
        <taxon>Rhodobacterales</taxon>
        <taxon>Roseobacteraceae</taxon>
        <taxon>Thalassobacter</taxon>
    </lineage>
</organism>
<evidence type="ECO:0000313" key="1">
    <source>
        <dbReference type="EMBL" id="CUH59887.1"/>
    </source>
</evidence>
<dbReference type="AlphaFoldDB" id="A0A0P1FG46"/>
<protein>
    <submittedName>
        <fullName evidence="1">Uncharacterized protein</fullName>
    </submittedName>
</protein>
<dbReference type="Proteomes" id="UP000051298">
    <property type="component" value="Unassembled WGS sequence"/>
</dbReference>
<gene>
    <name evidence="1" type="ORF">THS5294_01176</name>
</gene>
<accession>A0A0P1FG46</accession>
<reference evidence="1 2" key="1">
    <citation type="submission" date="2015-09" db="EMBL/GenBank/DDBJ databases">
        <authorList>
            <consortium name="Swine Surveillance"/>
        </authorList>
    </citation>
    <scope>NUCLEOTIDE SEQUENCE [LARGE SCALE GENOMIC DNA]</scope>
    <source>
        <strain evidence="1 2">CECT 5294</strain>
    </source>
</reference>
<sequence length="96" mass="10727">MNEAAETALSELEQLLTQLNTSRREPDRFARISEAVLAKLEHATGLVDPDHPELTKLNRLLVSEFLFAARSAELRSPLSVANLSKYDQPKTSSSKY</sequence>
<evidence type="ECO:0000313" key="2">
    <source>
        <dbReference type="Proteomes" id="UP000051298"/>
    </source>
</evidence>